<dbReference type="SMR" id="A0A6B9V3K4"/>
<keyword evidence="17 24" id="KW-0675">Receptor</keyword>
<evidence type="ECO:0000313" key="25">
    <source>
        <dbReference type="Proteomes" id="UP000464620"/>
    </source>
</evidence>
<dbReference type="Pfam" id="PF12819">
    <property type="entry name" value="Malectin_like"/>
    <property type="match status" value="1"/>
</dbReference>
<evidence type="ECO:0000259" key="23">
    <source>
        <dbReference type="PROSITE" id="PS50011"/>
    </source>
</evidence>
<feature type="domain" description="Protein kinase" evidence="23">
    <location>
        <begin position="609"/>
        <end position="884"/>
    </location>
</feature>
<dbReference type="InterPro" id="IPR017441">
    <property type="entry name" value="Protein_kinase_ATP_BS"/>
</dbReference>
<dbReference type="Gene3D" id="1.10.510.10">
    <property type="entry name" value="Transferase(Phosphotransferase) domain 1"/>
    <property type="match status" value="1"/>
</dbReference>
<keyword evidence="6" id="KW-0723">Serine/threonine-protein kinase</keyword>
<keyword evidence="9 22" id="KW-0812">Transmembrane</keyword>
<evidence type="ECO:0000256" key="1">
    <source>
        <dbReference type="ARBA" id="ARBA00004251"/>
    </source>
</evidence>
<evidence type="ECO:0000256" key="11">
    <source>
        <dbReference type="ARBA" id="ARBA00022737"/>
    </source>
</evidence>
<dbReference type="GO" id="GO:0005524">
    <property type="term" value="F:ATP binding"/>
    <property type="evidence" value="ECO:0007669"/>
    <property type="project" value="UniProtKB-UniRule"/>
</dbReference>
<evidence type="ECO:0000256" key="15">
    <source>
        <dbReference type="ARBA" id="ARBA00022989"/>
    </source>
</evidence>
<dbReference type="Gramene" id="arahy.Tifrunner.gnm2.ann2.Ah19g060400.1">
    <property type="protein sequence ID" value="arahy.Tifrunner.gnm2.ann2.Ah19g060400.1-CDS"/>
    <property type="gene ID" value="arahy.Tifrunner.gnm2.ann2.Ah19g060400"/>
</dbReference>
<dbReference type="CDD" id="cd14066">
    <property type="entry name" value="STKc_IRAK"/>
    <property type="match status" value="1"/>
</dbReference>
<dbReference type="InterPro" id="IPR008271">
    <property type="entry name" value="Ser/Thr_kinase_AS"/>
</dbReference>
<dbReference type="Pfam" id="PF07714">
    <property type="entry name" value="PK_Tyr_Ser-Thr"/>
    <property type="match status" value="1"/>
</dbReference>
<evidence type="ECO:0000256" key="5">
    <source>
        <dbReference type="ARBA" id="ARBA00022475"/>
    </source>
</evidence>
<dbReference type="InterPro" id="IPR024788">
    <property type="entry name" value="Malectin-like_Carb-bd_dom"/>
</dbReference>
<evidence type="ECO:0000256" key="16">
    <source>
        <dbReference type="ARBA" id="ARBA00023136"/>
    </source>
</evidence>
<dbReference type="GO" id="GO:0004674">
    <property type="term" value="F:protein serine/threonine kinase activity"/>
    <property type="evidence" value="ECO:0007669"/>
    <property type="project" value="UniProtKB-KW"/>
</dbReference>
<comment type="similarity">
    <text evidence="2">In the N-terminal section; belongs to the leguminous lectin family.</text>
</comment>
<dbReference type="GO" id="GO:0005886">
    <property type="term" value="C:plasma membrane"/>
    <property type="evidence" value="ECO:0007669"/>
    <property type="project" value="UniProtKB-SubCell"/>
</dbReference>
<dbReference type="PANTHER" id="PTHR45631:SF212">
    <property type="entry name" value="PROTEIN KINASE DOMAIN-CONTAINING PROTEIN"/>
    <property type="match status" value="1"/>
</dbReference>
<evidence type="ECO:0000256" key="19">
    <source>
        <dbReference type="ARBA" id="ARBA00047899"/>
    </source>
</evidence>
<dbReference type="EMBL" id="CP031001">
    <property type="protein sequence ID" value="QHN75996.1"/>
    <property type="molecule type" value="Genomic_DNA"/>
</dbReference>
<sequence>MVLVGALLWSSMERAIIHWILVLTLCAFLILVKGAVAAMASSTAANAPGFITIDCGSNREYLDKGTGIWYESDKKFVETGENWKVAGSSNLNDPYFGKASRTARCFPEGVRNCYTLMRVPQKQRYLIRAIFIYNNYDGKNQNMTFDIHLGVNLWDTVSLDSETYWSFTEIIYTHTSDSIQICLVKTAQSTPCISSLELRPLSSSVYALNSTTNSRLLLYLRTDIASLDAPEYVRYKDDVYDRIWRYDRDVDSWQSLELDNYSTAIDIGSNNKSDSYKVPSKVMRSVATSESVSDALEFSYSTVLGIELENSSEYYTYFHFAEIEQLGVGKKRIIDITLNSQSILSEPLVLEYLKPVTVSSAYTAHGDINVSISATSGSEAPPILNALEIYRFVPEIDFPTDAKDVSAIEDIKSVYQITKLNWQGDPCRPTQFTWEGLNCTSHKNARIKSLNLRSSKLSGQINISFSYFTELELLDLSDNKLEGPVPEFLAELPKLKVLNLTKNKLSGLIPEALLKKADNKSLQLSVADNPNLCMKYSCNKKNIFVPLIASLPALIVILFIVLGFWISKRRQKGPTLYIPTKDKLDSRKEVCLESKQKAFNYTEILNITDNFKTIIGEGGFGKVYLGLLQDHTQVAVKLLSVSSRQGYKEFQSEVELHSSIRHRNLVSLVGYCDEGEIKALIYEYMANGNLHRHLSKQHPNVLKWDERLNIAIDVANGLDYLHNGCKTPIVHRDLKTSNILLDKWNHAKISDFGLSRAFPNDDDSHISTRPAGTPGYIDPEFHRVGYLNKKSDVYSLGIILLELMTGEAAIIVRDDGAIHILEWVRPILERGDDIQNIVDSRLLQQGDFNVDSLRKVFEIALCCTRVAAQRPDISQVLLDLKDFLFLEMVSIAPHMSMQLETDEFSLVGR</sequence>
<dbReference type="SUPFAM" id="SSF52058">
    <property type="entry name" value="L domain-like"/>
    <property type="match status" value="1"/>
</dbReference>
<dbReference type="GO" id="GO:0002229">
    <property type="term" value="P:defense response to oomycetes"/>
    <property type="evidence" value="ECO:0007669"/>
    <property type="project" value="UniProtKB-ARBA"/>
</dbReference>
<dbReference type="InterPro" id="IPR001245">
    <property type="entry name" value="Ser-Thr/Tyr_kinase_cat_dom"/>
</dbReference>
<dbReference type="FunFam" id="1.10.510.10:FF:000240">
    <property type="entry name" value="Lectin-domain containing receptor kinase A4.3"/>
    <property type="match status" value="1"/>
</dbReference>
<dbReference type="Gene3D" id="3.30.200.20">
    <property type="entry name" value="Phosphorylase Kinase, domain 1"/>
    <property type="match status" value="1"/>
</dbReference>
<comment type="catalytic activity">
    <reaction evidence="19">
        <text>L-threonyl-[protein] + ATP = O-phospho-L-threonyl-[protein] + ADP + H(+)</text>
        <dbReference type="Rhea" id="RHEA:46608"/>
        <dbReference type="Rhea" id="RHEA-COMP:11060"/>
        <dbReference type="Rhea" id="RHEA-COMP:11605"/>
        <dbReference type="ChEBI" id="CHEBI:15378"/>
        <dbReference type="ChEBI" id="CHEBI:30013"/>
        <dbReference type="ChEBI" id="CHEBI:30616"/>
        <dbReference type="ChEBI" id="CHEBI:61977"/>
        <dbReference type="ChEBI" id="CHEBI:456216"/>
        <dbReference type="EC" id="2.7.11.1"/>
    </reaction>
</comment>
<keyword evidence="16 22" id="KW-0472">Membrane</keyword>
<evidence type="ECO:0000256" key="21">
    <source>
        <dbReference type="PROSITE-ProRule" id="PRU10141"/>
    </source>
</evidence>
<protein>
    <recommendedName>
        <fullName evidence="4">non-specific serine/threonine protein kinase</fullName>
        <ecNumber evidence="4">2.7.11.1</ecNumber>
    </recommendedName>
</protein>
<dbReference type="InterPro" id="IPR032675">
    <property type="entry name" value="LRR_dom_sf"/>
</dbReference>
<comment type="catalytic activity">
    <reaction evidence="20">
        <text>L-seryl-[protein] + ATP = O-phospho-L-seryl-[protein] + ADP + H(+)</text>
        <dbReference type="Rhea" id="RHEA:17989"/>
        <dbReference type="Rhea" id="RHEA-COMP:9863"/>
        <dbReference type="Rhea" id="RHEA-COMP:11604"/>
        <dbReference type="ChEBI" id="CHEBI:15378"/>
        <dbReference type="ChEBI" id="CHEBI:29999"/>
        <dbReference type="ChEBI" id="CHEBI:30616"/>
        <dbReference type="ChEBI" id="CHEBI:83421"/>
        <dbReference type="ChEBI" id="CHEBI:456216"/>
        <dbReference type="EC" id="2.7.11.1"/>
    </reaction>
</comment>
<dbReference type="SMART" id="SM00220">
    <property type="entry name" value="S_TKc"/>
    <property type="match status" value="1"/>
</dbReference>
<keyword evidence="8" id="KW-0808">Transferase</keyword>
<keyword evidence="13 24" id="KW-0418">Kinase</keyword>
<dbReference type="AlphaFoldDB" id="A0A6B9V3K4"/>
<evidence type="ECO:0000256" key="22">
    <source>
        <dbReference type="SAM" id="Phobius"/>
    </source>
</evidence>
<keyword evidence="18" id="KW-0325">Glycoprotein</keyword>
<dbReference type="PANTHER" id="PTHR45631">
    <property type="entry name" value="OS07G0107800 PROTEIN-RELATED"/>
    <property type="match status" value="1"/>
</dbReference>
<keyword evidence="15 22" id="KW-1133">Transmembrane helix</keyword>
<dbReference type="Proteomes" id="UP000464620">
    <property type="component" value="Chromosome B09"/>
</dbReference>
<dbReference type="Gene3D" id="3.80.10.10">
    <property type="entry name" value="Ribonuclease Inhibitor"/>
    <property type="match status" value="1"/>
</dbReference>
<accession>A0A6B9V3K4</accession>
<keyword evidence="11" id="KW-0677">Repeat</keyword>
<evidence type="ECO:0000256" key="18">
    <source>
        <dbReference type="ARBA" id="ARBA00023180"/>
    </source>
</evidence>
<evidence type="ECO:0000256" key="4">
    <source>
        <dbReference type="ARBA" id="ARBA00012513"/>
    </source>
</evidence>
<evidence type="ECO:0000313" key="24">
    <source>
        <dbReference type="EMBL" id="QHN75996.1"/>
    </source>
</evidence>
<dbReference type="PROSITE" id="PS00107">
    <property type="entry name" value="PROTEIN_KINASE_ATP"/>
    <property type="match status" value="1"/>
</dbReference>
<evidence type="ECO:0000256" key="12">
    <source>
        <dbReference type="ARBA" id="ARBA00022741"/>
    </source>
</evidence>
<dbReference type="FunFam" id="3.30.200.20:FF:000394">
    <property type="entry name" value="Leucine-rich repeat receptor-like protein kinase"/>
    <property type="match status" value="1"/>
</dbReference>
<evidence type="ECO:0000256" key="7">
    <source>
        <dbReference type="ARBA" id="ARBA00022614"/>
    </source>
</evidence>
<dbReference type="PROSITE" id="PS50011">
    <property type="entry name" value="PROTEIN_KINASE_DOM"/>
    <property type="match status" value="1"/>
</dbReference>
<comment type="similarity">
    <text evidence="3">In the C-terminal section; belongs to the protein kinase superfamily. Ser/Thr protein kinase family.</text>
</comment>
<feature type="binding site" evidence="21">
    <location>
        <position position="637"/>
    </location>
    <ligand>
        <name>ATP</name>
        <dbReference type="ChEBI" id="CHEBI:30616"/>
    </ligand>
</feature>
<evidence type="ECO:0000256" key="2">
    <source>
        <dbReference type="ARBA" id="ARBA00008536"/>
    </source>
</evidence>
<evidence type="ECO:0000256" key="9">
    <source>
        <dbReference type="ARBA" id="ARBA00022692"/>
    </source>
</evidence>
<proteinExistence type="inferred from homology"/>
<dbReference type="Gene3D" id="2.60.120.430">
    <property type="entry name" value="Galactose-binding lectin"/>
    <property type="match status" value="1"/>
</dbReference>
<comment type="subcellular location">
    <subcellularLocation>
        <location evidence="1">Cell membrane</location>
        <topology evidence="1">Single-pass type I membrane protein</topology>
    </subcellularLocation>
</comment>
<evidence type="ECO:0000256" key="13">
    <source>
        <dbReference type="ARBA" id="ARBA00022777"/>
    </source>
</evidence>
<evidence type="ECO:0000256" key="20">
    <source>
        <dbReference type="ARBA" id="ARBA00048679"/>
    </source>
</evidence>
<dbReference type="FunFam" id="3.80.10.10:FF:000129">
    <property type="entry name" value="Leucine-rich repeat receptor-like kinase"/>
    <property type="match status" value="1"/>
</dbReference>
<evidence type="ECO:0000256" key="3">
    <source>
        <dbReference type="ARBA" id="ARBA00010217"/>
    </source>
</evidence>
<dbReference type="InterPro" id="IPR000719">
    <property type="entry name" value="Prot_kinase_dom"/>
</dbReference>
<reference evidence="24 25" key="1">
    <citation type="submission" date="2020-01" db="EMBL/GenBank/DDBJ databases">
        <title>Genome sequence of Arachis hypogaea, cultivar Shitouqi.</title>
        <authorList>
            <person name="Zhuang W."/>
            <person name="Chen H."/>
            <person name="Varshney R."/>
            <person name="Wang D."/>
            <person name="Ming R."/>
        </authorList>
    </citation>
    <scope>NUCLEOTIDE SEQUENCE [LARGE SCALE GENOMIC DNA]</scope>
    <source>
        <tissue evidence="24">Young leaf</tissue>
    </source>
</reference>
<dbReference type="EC" id="2.7.11.1" evidence="4"/>
<dbReference type="SUPFAM" id="SSF56112">
    <property type="entry name" value="Protein kinase-like (PK-like)"/>
    <property type="match status" value="1"/>
</dbReference>
<keyword evidence="10" id="KW-0732">Signal</keyword>
<dbReference type="PROSITE" id="PS00108">
    <property type="entry name" value="PROTEIN_KINASE_ST"/>
    <property type="match status" value="1"/>
</dbReference>
<keyword evidence="7" id="KW-0433">Leucine-rich repeat</keyword>
<dbReference type="InterPro" id="IPR011009">
    <property type="entry name" value="Kinase-like_dom_sf"/>
</dbReference>
<keyword evidence="14 21" id="KW-0067">ATP-binding</keyword>
<keyword evidence="12 21" id="KW-0547">Nucleotide-binding</keyword>
<dbReference type="Pfam" id="PF00560">
    <property type="entry name" value="LRR_1"/>
    <property type="match status" value="2"/>
</dbReference>
<gene>
    <name evidence="24" type="ORF">DS421_19g640090</name>
</gene>
<evidence type="ECO:0000256" key="10">
    <source>
        <dbReference type="ARBA" id="ARBA00022729"/>
    </source>
</evidence>
<keyword evidence="5" id="KW-1003">Cell membrane</keyword>
<organism evidence="24 25">
    <name type="scientific">Arachis hypogaea</name>
    <name type="common">Peanut</name>
    <dbReference type="NCBI Taxonomy" id="3818"/>
    <lineage>
        <taxon>Eukaryota</taxon>
        <taxon>Viridiplantae</taxon>
        <taxon>Streptophyta</taxon>
        <taxon>Embryophyta</taxon>
        <taxon>Tracheophyta</taxon>
        <taxon>Spermatophyta</taxon>
        <taxon>Magnoliopsida</taxon>
        <taxon>eudicotyledons</taxon>
        <taxon>Gunneridae</taxon>
        <taxon>Pentapetalae</taxon>
        <taxon>rosids</taxon>
        <taxon>fabids</taxon>
        <taxon>Fabales</taxon>
        <taxon>Fabaceae</taxon>
        <taxon>Papilionoideae</taxon>
        <taxon>50 kb inversion clade</taxon>
        <taxon>dalbergioids sensu lato</taxon>
        <taxon>Dalbergieae</taxon>
        <taxon>Pterocarpus clade</taxon>
        <taxon>Arachis</taxon>
    </lineage>
</organism>
<evidence type="ECO:0000256" key="8">
    <source>
        <dbReference type="ARBA" id="ARBA00022679"/>
    </source>
</evidence>
<evidence type="ECO:0000256" key="6">
    <source>
        <dbReference type="ARBA" id="ARBA00022527"/>
    </source>
</evidence>
<dbReference type="InterPro" id="IPR001611">
    <property type="entry name" value="Leu-rich_rpt"/>
</dbReference>
<evidence type="ECO:0000256" key="14">
    <source>
        <dbReference type="ARBA" id="ARBA00022840"/>
    </source>
</evidence>
<name>A0A6B9V3K4_ARAHY</name>
<feature type="transmembrane region" description="Helical" evidence="22">
    <location>
        <begin position="543"/>
        <end position="566"/>
    </location>
</feature>
<dbReference type="PROSITE" id="PS51450">
    <property type="entry name" value="LRR"/>
    <property type="match status" value="1"/>
</dbReference>
<evidence type="ECO:0000256" key="17">
    <source>
        <dbReference type="ARBA" id="ARBA00023170"/>
    </source>
</evidence>